<dbReference type="Pfam" id="PF02886">
    <property type="entry name" value="LBP_BPI_CETP_C"/>
    <property type="match status" value="1"/>
</dbReference>
<dbReference type="Proteomes" id="UP001293593">
    <property type="component" value="Unassembled WGS sequence"/>
</dbReference>
<dbReference type="Pfam" id="PF01273">
    <property type="entry name" value="LBP_BPI_CETP"/>
    <property type="match status" value="1"/>
</dbReference>
<keyword evidence="1" id="KW-0325">Glycoprotein</keyword>
<dbReference type="InterPro" id="IPR045897">
    <property type="entry name" value="BPI/LBP_pln"/>
</dbReference>
<dbReference type="GO" id="GO:0005615">
    <property type="term" value="C:extracellular space"/>
    <property type="evidence" value="ECO:0007669"/>
    <property type="project" value="InterPro"/>
</dbReference>
<dbReference type="SUPFAM" id="SSF55394">
    <property type="entry name" value="Bactericidal permeability-increasing protein, BPI"/>
    <property type="match status" value="2"/>
</dbReference>
<proteinExistence type="predicted"/>
<evidence type="ECO:0000313" key="4">
    <source>
        <dbReference type="EMBL" id="KAK4279194.1"/>
    </source>
</evidence>
<dbReference type="Gene3D" id="3.15.10.10">
    <property type="entry name" value="Bactericidal permeability-increasing protein, domain 1"/>
    <property type="match status" value="1"/>
</dbReference>
<feature type="domain" description="Lipid-binding serum glycoprotein C-terminal" evidence="3">
    <location>
        <begin position="277"/>
        <end position="476"/>
    </location>
</feature>
<dbReference type="PANTHER" id="PTHR46801">
    <property type="entry name" value="OS06G0309200 PROTEIN"/>
    <property type="match status" value="1"/>
</dbReference>
<protein>
    <recommendedName>
        <fullName evidence="3">Lipid-binding serum glycoprotein C-terminal domain-containing protein</fullName>
    </recommendedName>
</protein>
<evidence type="ECO:0000259" key="3">
    <source>
        <dbReference type="SMART" id="SM00329"/>
    </source>
</evidence>
<feature type="chain" id="PRO_5042265951" description="Lipid-binding serum glycoprotein C-terminal domain-containing protein" evidence="2">
    <location>
        <begin position="21"/>
        <end position="490"/>
    </location>
</feature>
<dbReference type="SMART" id="SM00329">
    <property type="entry name" value="BPI2"/>
    <property type="match status" value="1"/>
</dbReference>
<comment type="caution">
    <text evidence="4">The sequence shown here is derived from an EMBL/GenBank/DDBJ whole genome shotgun (WGS) entry which is preliminary data.</text>
</comment>
<reference evidence="4" key="1">
    <citation type="submission" date="2023-10" db="EMBL/GenBank/DDBJ databases">
        <title>Chromosome-level genome of the transformable northern wattle, Acacia crassicarpa.</title>
        <authorList>
            <person name="Massaro I."/>
            <person name="Sinha N.R."/>
            <person name="Poethig S."/>
            <person name="Leichty A.R."/>
        </authorList>
    </citation>
    <scope>NUCLEOTIDE SEQUENCE</scope>
    <source>
        <strain evidence="4">Acra3RX</strain>
        <tissue evidence="4">Leaf</tissue>
    </source>
</reference>
<keyword evidence="5" id="KW-1185">Reference proteome</keyword>
<dbReference type="EMBL" id="JAWXYG010000003">
    <property type="protein sequence ID" value="KAK4279194.1"/>
    <property type="molecule type" value="Genomic_DNA"/>
</dbReference>
<dbReference type="Gene3D" id="3.15.20.10">
    <property type="entry name" value="Bactericidal permeability-increasing protein, domain 2"/>
    <property type="match status" value="1"/>
</dbReference>
<keyword evidence="2" id="KW-0732">Signal</keyword>
<evidence type="ECO:0000256" key="1">
    <source>
        <dbReference type="ARBA" id="ARBA00023180"/>
    </source>
</evidence>
<name>A0AAE1MXY5_9FABA</name>
<dbReference type="PANTHER" id="PTHR46801:SF2">
    <property type="entry name" value="LIPOPOLYSACCHARIDE-BINDING PROTEIN"/>
    <property type="match status" value="1"/>
</dbReference>
<feature type="signal peptide" evidence="2">
    <location>
        <begin position="1"/>
        <end position="20"/>
    </location>
</feature>
<organism evidence="4 5">
    <name type="scientific">Acacia crassicarpa</name>
    <name type="common">northern wattle</name>
    <dbReference type="NCBI Taxonomy" id="499986"/>
    <lineage>
        <taxon>Eukaryota</taxon>
        <taxon>Viridiplantae</taxon>
        <taxon>Streptophyta</taxon>
        <taxon>Embryophyta</taxon>
        <taxon>Tracheophyta</taxon>
        <taxon>Spermatophyta</taxon>
        <taxon>Magnoliopsida</taxon>
        <taxon>eudicotyledons</taxon>
        <taxon>Gunneridae</taxon>
        <taxon>Pentapetalae</taxon>
        <taxon>rosids</taxon>
        <taxon>fabids</taxon>
        <taxon>Fabales</taxon>
        <taxon>Fabaceae</taxon>
        <taxon>Caesalpinioideae</taxon>
        <taxon>mimosoid clade</taxon>
        <taxon>Acacieae</taxon>
        <taxon>Acacia</taxon>
    </lineage>
</organism>
<dbReference type="GO" id="GO:0008289">
    <property type="term" value="F:lipid binding"/>
    <property type="evidence" value="ECO:0007669"/>
    <property type="project" value="InterPro"/>
</dbReference>
<dbReference type="InterPro" id="IPR017943">
    <property type="entry name" value="Bactericidal_perm-incr_a/b_dom"/>
</dbReference>
<dbReference type="InterPro" id="IPR017942">
    <property type="entry name" value="Lipid-bd_serum_glycop_N"/>
</dbReference>
<evidence type="ECO:0000256" key="2">
    <source>
        <dbReference type="SAM" id="SignalP"/>
    </source>
</evidence>
<dbReference type="InterPro" id="IPR001124">
    <property type="entry name" value="Lipid-bd_serum_glycop_C"/>
</dbReference>
<dbReference type="InterPro" id="IPR030675">
    <property type="entry name" value="BPI/LBP"/>
</dbReference>
<gene>
    <name evidence="4" type="ORF">QN277_016940</name>
</gene>
<evidence type="ECO:0000313" key="5">
    <source>
        <dbReference type="Proteomes" id="UP001293593"/>
    </source>
</evidence>
<sequence length="490" mass="53944">MAPNMFFVSLLLLLIPASVSFQLNGEEGFISGAISEKGLDYAKDLLIHEAMSTILSLQLPQIEKTARVRLVGKCKIVLSNITFVGVNINSSYVKTGEKGIVLIASGGTAYLSMNWSYSCSTWLLPVSISDQGDAFVKVKGTQVGLTLNFENQEGSLKLILLDYGFYVGNLFIKLNGGASWLYQRVVDLFEGRIASAVEDTVSGKIREGISKLSSLLQSLPKEISLGKTAVLNVSFVNNPVLTNSSIEFEINGLVTGKNETLVPQGYHREPEASFSCGGLSNMIKISLHEDVLNSASLVYFNAGSMQWIVDKLPDQALLNTAAWRFIVPQLYRRFPNKDMELNISVSSPPIVQVTNQNIDATIHIDIIVDVEDAGEVACISMEISASCSAEILQNNVAGNLRLNDFSTYLKWTKIGPLHMHLIQLTISAILRTTVLPFVNFLLRQGIPLPYFYGFAVQNAHTMYNAPWITVCSDISFSRNYYLSQLPIFVL</sequence>
<dbReference type="AlphaFoldDB" id="A0AAE1MXY5"/>
<dbReference type="PIRSF" id="PIRSF002417">
    <property type="entry name" value="Lipid_binding_protein"/>
    <property type="match status" value="1"/>
</dbReference>
<accession>A0AAE1MXY5</accession>